<evidence type="ECO:0000313" key="2">
    <source>
        <dbReference type="Proteomes" id="UP000314294"/>
    </source>
</evidence>
<organism evidence="1 2">
    <name type="scientific">Liparis tanakae</name>
    <name type="common">Tanaka's snailfish</name>
    <dbReference type="NCBI Taxonomy" id="230148"/>
    <lineage>
        <taxon>Eukaryota</taxon>
        <taxon>Metazoa</taxon>
        <taxon>Chordata</taxon>
        <taxon>Craniata</taxon>
        <taxon>Vertebrata</taxon>
        <taxon>Euteleostomi</taxon>
        <taxon>Actinopterygii</taxon>
        <taxon>Neopterygii</taxon>
        <taxon>Teleostei</taxon>
        <taxon>Neoteleostei</taxon>
        <taxon>Acanthomorphata</taxon>
        <taxon>Eupercaria</taxon>
        <taxon>Perciformes</taxon>
        <taxon>Cottioidei</taxon>
        <taxon>Cottales</taxon>
        <taxon>Liparidae</taxon>
        <taxon>Liparis</taxon>
    </lineage>
</organism>
<reference evidence="1 2" key="1">
    <citation type="submission" date="2019-03" db="EMBL/GenBank/DDBJ databases">
        <title>First draft genome of Liparis tanakae, snailfish: a comprehensive survey of snailfish specific genes.</title>
        <authorList>
            <person name="Kim W."/>
            <person name="Song I."/>
            <person name="Jeong J.-H."/>
            <person name="Kim D."/>
            <person name="Kim S."/>
            <person name="Ryu S."/>
            <person name="Song J.Y."/>
            <person name="Lee S.K."/>
        </authorList>
    </citation>
    <scope>NUCLEOTIDE SEQUENCE [LARGE SCALE GENOMIC DNA]</scope>
    <source>
        <tissue evidence="1">Muscle</tissue>
    </source>
</reference>
<keyword evidence="2" id="KW-1185">Reference proteome</keyword>
<protein>
    <submittedName>
        <fullName evidence="1">Uncharacterized protein</fullName>
    </submittedName>
</protein>
<evidence type="ECO:0000313" key="1">
    <source>
        <dbReference type="EMBL" id="TNN81620.1"/>
    </source>
</evidence>
<gene>
    <name evidence="1" type="ORF">EYF80_008066</name>
</gene>
<dbReference type="EMBL" id="SRLO01000045">
    <property type="protein sequence ID" value="TNN81620.1"/>
    <property type="molecule type" value="Genomic_DNA"/>
</dbReference>
<proteinExistence type="predicted"/>
<comment type="caution">
    <text evidence="1">The sequence shown here is derived from an EMBL/GenBank/DDBJ whole genome shotgun (WGS) entry which is preliminary data.</text>
</comment>
<dbReference type="Proteomes" id="UP000314294">
    <property type="component" value="Unassembled WGS sequence"/>
</dbReference>
<name>A0A4Z2IUF4_9TELE</name>
<accession>A0A4Z2IUF4</accession>
<dbReference type="AlphaFoldDB" id="A0A4Z2IUF4"/>
<sequence length="65" mass="6763">MSALSVPEGRSSQCDLMKRIRLGHENMTEHSFASLLGAGSLKSLQLAPLGHGGGTADLLAKQSAE</sequence>